<accession>A0A7U9BYM2</accession>
<organism evidence="2 3">
    <name type="scientific">Vreelandella boliviensis LC1</name>
    <dbReference type="NCBI Taxonomy" id="1072583"/>
    <lineage>
        <taxon>Bacteria</taxon>
        <taxon>Pseudomonadati</taxon>
        <taxon>Pseudomonadota</taxon>
        <taxon>Gammaproteobacteria</taxon>
        <taxon>Oceanospirillales</taxon>
        <taxon>Halomonadaceae</taxon>
        <taxon>Vreelandella</taxon>
    </lineage>
</organism>
<keyword evidence="1" id="KW-0472">Membrane</keyword>
<evidence type="ECO:0000313" key="3">
    <source>
        <dbReference type="Proteomes" id="UP000005756"/>
    </source>
</evidence>
<dbReference type="AlphaFoldDB" id="A0A7U9BYM2"/>
<name>A0A7U9BYM2_9GAMM</name>
<reference evidence="2 3" key="1">
    <citation type="submission" date="2011-10" db="EMBL/GenBank/DDBJ databases">
        <authorList>
            <person name="Quillaguamn J."/>
            <person name="Guzmn D."/>
            <person name="Balderrama-Subieta A."/>
            <person name="Cardona-Ortuo C."/>
            <person name="Guevara-Martnez M."/>
            <person name="Callisaya-Quispe N."/>
        </authorList>
    </citation>
    <scope>NUCLEOTIDE SEQUENCE [LARGE SCALE GENOMIC DNA]</scope>
    <source>
        <strain evidence="2 3">LC1</strain>
    </source>
</reference>
<feature type="transmembrane region" description="Helical" evidence="1">
    <location>
        <begin position="40"/>
        <end position="57"/>
    </location>
</feature>
<sequence length="59" mass="6620">MGHFLLSINCWGLYNLAREGAQKGIMAALYQPQPWNLPRLATYCSLAAFVFAIVLSFQN</sequence>
<dbReference type="EMBL" id="JH393259">
    <property type="protein sequence ID" value="EHJ91726.1"/>
    <property type="molecule type" value="Genomic_DNA"/>
</dbReference>
<dbReference type="Proteomes" id="UP000005756">
    <property type="component" value="Unassembled WGS sequence"/>
</dbReference>
<keyword evidence="1" id="KW-1133">Transmembrane helix</keyword>
<evidence type="ECO:0000313" key="2">
    <source>
        <dbReference type="EMBL" id="EHJ91726.1"/>
    </source>
</evidence>
<gene>
    <name evidence="2" type="ORF">KUC_3283</name>
</gene>
<protein>
    <submittedName>
        <fullName evidence="2">Uncharacterized protein</fullName>
    </submittedName>
</protein>
<proteinExistence type="predicted"/>
<keyword evidence="1" id="KW-0812">Transmembrane</keyword>
<evidence type="ECO:0000256" key="1">
    <source>
        <dbReference type="SAM" id="Phobius"/>
    </source>
</evidence>